<dbReference type="SUPFAM" id="SSF52540">
    <property type="entry name" value="P-loop containing nucleoside triphosphate hydrolases"/>
    <property type="match status" value="1"/>
</dbReference>
<dbReference type="InterPro" id="IPR027417">
    <property type="entry name" value="P-loop_NTPase"/>
</dbReference>
<dbReference type="EMBL" id="CP020114">
    <property type="protein sequence ID" value="AVZ30298.1"/>
    <property type="molecule type" value="Genomic_DNA"/>
</dbReference>
<gene>
    <name evidence="2" type="ORF">BMF81_01691</name>
</gene>
<evidence type="ECO:0000313" key="2">
    <source>
        <dbReference type="EMBL" id="AVZ30298.1"/>
    </source>
</evidence>
<proteinExistence type="predicted"/>
<name>A0A2S0Q7F4_NODSP</name>
<dbReference type="Proteomes" id="UP000244056">
    <property type="component" value="Chromosome"/>
</dbReference>
<sequence length="527" mass="61038">MQTLKASESGKILIKESRMRKIEQARTKRIGLQGIIERAWDMDEIFLREASKILEPDQNWDNSQTFAVALATWKRFREAKQPIRADTFKAFCQVLDLEWENVVENDVESRRNISEAPDLSSFSGRTAELAELQQWLIKNGCRLVVVHGMGGIGKSALARRLVNQIADKYDYIIWLSLASSPPFSEVLLKLGQFLSKGEKEPDDITQIMQYLHHQRCLIVLDGWEEITGNQSTDYINYSTFVERVATEAHRSSLILLSRKVTHDIAILKGQLVRFKKLGGLEYEEARQIFRSEGISGTDIELEKLSKDYSNPWMIKVIAQQVKTVFPDYLPPFIIDRSVLVSDPIKKFLDNQFKRLSNIEINLIYWVAIRRNSASWNQLLQDNQELLSDKQLFETLHNLIAGHSFIDKNIEDIPTLYILDPVILKYTTERFVEQNYQEIIQLFNSESIQGNELFITHSFVTEHPQDEELNQQQMRRIVKPIQKMLLAKLCRQQQLHDELKNVTSLFKNQGLSPGYAYQNISHLISACY</sequence>
<accession>A0A2S0Q7F4</accession>
<dbReference type="GO" id="GO:0043531">
    <property type="term" value="F:ADP binding"/>
    <property type="evidence" value="ECO:0007669"/>
    <property type="project" value="InterPro"/>
</dbReference>
<feature type="domain" description="NB-ARC" evidence="1">
    <location>
        <begin position="127"/>
        <end position="227"/>
    </location>
</feature>
<organism evidence="2 3">
    <name type="scientific">Nodularia spumigena UHCC 0039</name>
    <dbReference type="NCBI Taxonomy" id="1914872"/>
    <lineage>
        <taxon>Bacteria</taxon>
        <taxon>Bacillati</taxon>
        <taxon>Cyanobacteriota</taxon>
        <taxon>Cyanophyceae</taxon>
        <taxon>Nostocales</taxon>
        <taxon>Nodulariaceae</taxon>
        <taxon>Nodularia</taxon>
    </lineage>
</organism>
<dbReference type="InterPro" id="IPR002182">
    <property type="entry name" value="NB-ARC"/>
</dbReference>
<protein>
    <recommendedName>
        <fullName evidence="1">NB-ARC domain-containing protein</fullName>
    </recommendedName>
</protein>
<dbReference type="Pfam" id="PF00931">
    <property type="entry name" value="NB-ARC"/>
    <property type="match status" value="1"/>
</dbReference>
<dbReference type="Gene3D" id="3.40.50.300">
    <property type="entry name" value="P-loop containing nucleotide triphosphate hydrolases"/>
    <property type="match status" value="1"/>
</dbReference>
<dbReference type="KEGG" id="nsp:BMF81_01691"/>
<reference evidence="2 3" key="1">
    <citation type="submission" date="2017-03" db="EMBL/GenBank/DDBJ databases">
        <title>Comparative genomics of the toxic Baltic Sea cyanobacteria Nodularia spumigena UHCC 0039 and its response on varying salinity.</title>
        <authorList>
            <person name="Teikari J.E."/>
        </authorList>
    </citation>
    <scope>NUCLEOTIDE SEQUENCE [LARGE SCALE GENOMIC DNA]</scope>
    <source>
        <strain evidence="2 3">UHCC 0039</strain>
    </source>
</reference>
<dbReference type="PANTHER" id="PTHR47691">
    <property type="entry name" value="REGULATOR-RELATED"/>
    <property type="match status" value="1"/>
</dbReference>
<dbReference type="PANTHER" id="PTHR47691:SF3">
    <property type="entry name" value="HTH-TYPE TRANSCRIPTIONAL REGULATOR RV0890C-RELATED"/>
    <property type="match status" value="1"/>
</dbReference>
<dbReference type="AlphaFoldDB" id="A0A2S0Q7F4"/>
<evidence type="ECO:0000313" key="3">
    <source>
        <dbReference type="Proteomes" id="UP000244056"/>
    </source>
</evidence>
<evidence type="ECO:0000259" key="1">
    <source>
        <dbReference type="Pfam" id="PF00931"/>
    </source>
</evidence>